<feature type="region of interest" description="Disordered" evidence="1">
    <location>
        <begin position="1"/>
        <end position="31"/>
    </location>
</feature>
<dbReference type="AlphaFoldDB" id="A0AAJ0BL32"/>
<sequence length="206" mass="23491">MIHQLEAPTDLGTWSQRRTLPGSSERERSRTPMHFRSVHRRIYNRLAATYRSVKCRPSRPCLAVLIIPLEATLCPTSKKSVPRGSLETKPSLTLADRLPKVQAMPRAARRARTRAAKRKRRARTTRKVKAADARFVKIPEREGTRPRGLKAHLSGFSLEQVVGRSGHRTYLISPVPEERRGDTWNLSTGCWEIARVYMEDDGQVFP</sequence>
<name>A0AAJ0BL32_9PEZI</name>
<feature type="non-terminal residue" evidence="2">
    <location>
        <position position="1"/>
    </location>
</feature>
<comment type="caution">
    <text evidence="2">The sequence shown here is derived from an EMBL/GenBank/DDBJ whole genome shotgun (WGS) entry which is preliminary data.</text>
</comment>
<evidence type="ECO:0000313" key="3">
    <source>
        <dbReference type="Proteomes" id="UP001239445"/>
    </source>
</evidence>
<feature type="compositionally biased region" description="Polar residues" evidence="1">
    <location>
        <begin position="12"/>
        <end position="22"/>
    </location>
</feature>
<organism evidence="2 3">
    <name type="scientific">Echria macrotheca</name>
    <dbReference type="NCBI Taxonomy" id="438768"/>
    <lineage>
        <taxon>Eukaryota</taxon>
        <taxon>Fungi</taxon>
        <taxon>Dikarya</taxon>
        <taxon>Ascomycota</taxon>
        <taxon>Pezizomycotina</taxon>
        <taxon>Sordariomycetes</taxon>
        <taxon>Sordariomycetidae</taxon>
        <taxon>Sordariales</taxon>
        <taxon>Schizotheciaceae</taxon>
        <taxon>Echria</taxon>
    </lineage>
</organism>
<dbReference type="EMBL" id="MU839827">
    <property type="protein sequence ID" value="KAK1760186.1"/>
    <property type="molecule type" value="Genomic_DNA"/>
</dbReference>
<proteinExistence type="predicted"/>
<dbReference type="Proteomes" id="UP001239445">
    <property type="component" value="Unassembled WGS sequence"/>
</dbReference>
<reference evidence="2" key="1">
    <citation type="submission" date="2023-06" db="EMBL/GenBank/DDBJ databases">
        <title>Genome-scale phylogeny and comparative genomics of the fungal order Sordariales.</title>
        <authorList>
            <consortium name="Lawrence Berkeley National Laboratory"/>
            <person name="Hensen N."/>
            <person name="Bonometti L."/>
            <person name="Westerberg I."/>
            <person name="Brannstrom I.O."/>
            <person name="Guillou S."/>
            <person name="Cros-Aarteil S."/>
            <person name="Calhoun S."/>
            <person name="Haridas S."/>
            <person name="Kuo A."/>
            <person name="Mondo S."/>
            <person name="Pangilinan J."/>
            <person name="Riley R."/>
            <person name="Labutti K."/>
            <person name="Andreopoulos B."/>
            <person name="Lipzen A."/>
            <person name="Chen C."/>
            <person name="Yanf M."/>
            <person name="Daum C."/>
            <person name="Ng V."/>
            <person name="Clum A."/>
            <person name="Steindorff A."/>
            <person name="Ohm R."/>
            <person name="Martin F."/>
            <person name="Silar P."/>
            <person name="Natvig D."/>
            <person name="Lalanne C."/>
            <person name="Gautier V."/>
            <person name="Ament-Velasquez S.L."/>
            <person name="Kruys A."/>
            <person name="Hutchinson M.I."/>
            <person name="Powell A.J."/>
            <person name="Barry K."/>
            <person name="Miller A.N."/>
            <person name="Grigoriev I.V."/>
            <person name="Debuchy R."/>
            <person name="Gladieux P."/>
            <person name="Thoren M.H."/>
            <person name="Johannesson H."/>
        </authorList>
    </citation>
    <scope>NUCLEOTIDE SEQUENCE</scope>
    <source>
        <strain evidence="2">PSN4</strain>
    </source>
</reference>
<evidence type="ECO:0000313" key="2">
    <source>
        <dbReference type="EMBL" id="KAK1760186.1"/>
    </source>
</evidence>
<gene>
    <name evidence="2" type="ORF">QBC47DRAFT_366618</name>
</gene>
<accession>A0AAJ0BL32</accession>
<evidence type="ECO:0000256" key="1">
    <source>
        <dbReference type="SAM" id="MobiDB-lite"/>
    </source>
</evidence>
<protein>
    <submittedName>
        <fullName evidence="2">Uncharacterized protein</fullName>
    </submittedName>
</protein>
<keyword evidence="3" id="KW-1185">Reference proteome</keyword>